<dbReference type="InterPro" id="IPR001647">
    <property type="entry name" value="HTH_TetR"/>
</dbReference>
<proteinExistence type="predicted"/>
<dbReference type="PRINTS" id="PR00455">
    <property type="entry name" value="HTHTETR"/>
</dbReference>
<dbReference type="Pfam" id="PF00440">
    <property type="entry name" value="TetR_N"/>
    <property type="match status" value="1"/>
</dbReference>
<evidence type="ECO:0000313" key="4">
    <source>
        <dbReference type="EMBL" id="SES87776.1"/>
    </source>
</evidence>
<dbReference type="PROSITE" id="PS50977">
    <property type="entry name" value="HTH_TETR_2"/>
    <property type="match status" value="1"/>
</dbReference>
<organism evidence="4 5">
    <name type="scientific">Natronincola peptidivorans</name>
    <dbReference type="NCBI Taxonomy" id="426128"/>
    <lineage>
        <taxon>Bacteria</taxon>
        <taxon>Bacillati</taxon>
        <taxon>Bacillota</taxon>
        <taxon>Clostridia</taxon>
        <taxon>Peptostreptococcales</taxon>
        <taxon>Natronincolaceae</taxon>
        <taxon>Natronincola</taxon>
    </lineage>
</organism>
<dbReference type="Gene3D" id="1.10.357.10">
    <property type="entry name" value="Tetracycline Repressor, domain 2"/>
    <property type="match status" value="1"/>
</dbReference>
<dbReference type="InterPro" id="IPR041490">
    <property type="entry name" value="KstR2_TetR_C"/>
</dbReference>
<dbReference type="Pfam" id="PF17932">
    <property type="entry name" value="TetR_C_24"/>
    <property type="match status" value="1"/>
</dbReference>
<evidence type="ECO:0000256" key="1">
    <source>
        <dbReference type="ARBA" id="ARBA00023125"/>
    </source>
</evidence>
<protein>
    <submittedName>
        <fullName evidence="4">Transcriptional regulator, TetR family</fullName>
    </submittedName>
</protein>
<dbReference type="PANTHER" id="PTHR43479:SF11">
    <property type="entry name" value="ACREF_ENVCD OPERON REPRESSOR-RELATED"/>
    <property type="match status" value="1"/>
</dbReference>
<dbReference type="STRING" id="426128.SAMN05660297_00821"/>
<feature type="DNA-binding region" description="H-T-H motif" evidence="2">
    <location>
        <begin position="36"/>
        <end position="55"/>
    </location>
</feature>
<dbReference type="AlphaFoldDB" id="A0A1I0A113"/>
<dbReference type="GO" id="GO:0003677">
    <property type="term" value="F:DNA binding"/>
    <property type="evidence" value="ECO:0007669"/>
    <property type="project" value="UniProtKB-UniRule"/>
</dbReference>
<gene>
    <name evidence="4" type="ORF">SAMN05660297_00821</name>
</gene>
<evidence type="ECO:0000313" key="5">
    <source>
        <dbReference type="Proteomes" id="UP000199568"/>
    </source>
</evidence>
<dbReference type="Proteomes" id="UP000199568">
    <property type="component" value="Unassembled WGS sequence"/>
</dbReference>
<keyword evidence="1 2" id="KW-0238">DNA-binding</keyword>
<dbReference type="InterPro" id="IPR009057">
    <property type="entry name" value="Homeodomain-like_sf"/>
</dbReference>
<dbReference type="InterPro" id="IPR036271">
    <property type="entry name" value="Tet_transcr_reg_TetR-rel_C_sf"/>
</dbReference>
<dbReference type="OrthoDB" id="494991at2"/>
<name>A0A1I0A113_9FIRM</name>
<dbReference type="InterPro" id="IPR050624">
    <property type="entry name" value="HTH-type_Tx_Regulator"/>
</dbReference>
<sequence length="208" mass="23675">MARNTELNEKIKEERREQILAMSLKLFVTKGLAATKITDISTALGLSQGLIYHYFSSKEEVFIELIRSAYHNMTEAAVGLESLPLTPQEKIRIAIEKLLQGFDEGNDAAYYFMLIIQAQVFETVPDEAKEIIKGRYLLHDVITRIIDEGQKEGTFKMYDARELALVFWGIMNGFAIQKAIGGDNLKMPKPDVLMDLFLHETTLNNEKK</sequence>
<dbReference type="SUPFAM" id="SSF46689">
    <property type="entry name" value="Homeodomain-like"/>
    <property type="match status" value="1"/>
</dbReference>
<evidence type="ECO:0000259" key="3">
    <source>
        <dbReference type="PROSITE" id="PS50977"/>
    </source>
</evidence>
<dbReference type="SUPFAM" id="SSF48498">
    <property type="entry name" value="Tetracyclin repressor-like, C-terminal domain"/>
    <property type="match status" value="1"/>
</dbReference>
<dbReference type="Gene3D" id="1.10.10.60">
    <property type="entry name" value="Homeodomain-like"/>
    <property type="match status" value="1"/>
</dbReference>
<dbReference type="RefSeq" id="WP_090439718.1">
    <property type="nucleotide sequence ID" value="NZ_FOHU01000002.1"/>
</dbReference>
<accession>A0A1I0A113</accession>
<evidence type="ECO:0000256" key="2">
    <source>
        <dbReference type="PROSITE-ProRule" id="PRU00335"/>
    </source>
</evidence>
<dbReference type="PANTHER" id="PTHR43479">
    <property type="entry name" value="ACREF/ENVCD OPERON REPRESSOR-RELATED"/>
    <property type="match status" value="1"/>
</dbReference>
<reference evidence="4 5" key="1">
    <citation type="submission" date="2016-10" db="EMBL/GenBank/DDBJ databases">
        <authorList>
            <person name="de Groot N.N."/>
        </authorList>
    </citation>
    <scope>NUCLEOTIDE SEQUENCE [LARGE SCALE GENOMIC DNA]</scope>
    <source>
        <strain evidence="4 5">DSM 18979</strain>
    </source>
</reference>
<keyword evidence="5" id="KW-1185">Reference proteome</keyword>
<feature type="domain" description="HTH tetR-type" evidence="3">
    <location>
        <begin position="13"/>
        <end position="73"/>
    </location>
</feature>
<dbReference type="EMBL" id="FOHU01000002">
    <property type="protein sequence ID" value="SES87776.1"/>
    <property type="molecule type" value="Genomic_DNA"/>
</dbReference>